<sequence>MMRLSSLTVILTALSLSGNIIVSEAIGPRSILPIVNRVIAPDGYRRSASLAGGTFPGPLISATKSNDFSLTVVDRLVDPTMDLVTSIHWHGIFQRTTNYADGGAFVNQCPIVPRESFLYRFNAGEQTGTYWYHSHYQAQYCDGVRGPLVIYDPNDPQARLYDVDNENTVITLADWYHDVSAITSQNLTPQFDSTLINGIGRYLGGPQVPLAVVNVLRNRRYRLRLVSISCDPAYKFSIDGHQLTVIEVDGTNVQPLVVDSLEIFAGQRYSVVLNANQPVGNYWIRALPTHFENQTFAGFTNVAILRYLGSRIQNPPSDPNRNIPQSVLPLKETNLHPLVPDPVPGKPFPGGADININLNVLLDLVPVLLQILSGVSNASDLLPKGSVYGLQGNKSVEISIPANAGAPGGPHPIHLHGHAFHVVRSAGNSTYNYDNPVVRDVVSIGDSSVGDNVTIRFFTDNPGPWFLHCHIDWHLERRVVPFLETGLCLDFFHHTNALVIPRGFAVVFAEDVPEVPSRDIAPADWQKLCPAYNNFANITG</sequence>
<evidence type="ECO:0000313" key="2">
    <source>
        <dbReference type="Proteomes" id="UP001207468"/>
    </source>
</evidence>
<organism evidence="1 2">
    <name type="scientific">Russula earlei</name>
    <dbReference type="NCBI Taxonomy" id="71964"/>
    <lineage>
        <taxon>Eukaryota</taxon>
        <taxon>Fungi</taxon>
        <taxon>Dikarya</taxon>
        <taxon>Basidiomycota</taxon>
        <taxon>Agaricomycotina</taxon>
        <taxon>Agaricomycetes</taxon>
        <taxon>Russulales</taxon>
        <taxon>Russulaceae</taxon>
        <taxon>Russula</taxon>
    </lineage>
</organism>
<keyword evidence="2" id="KW-1185">Reference proteome</keyword>
<gene>
    <name evidence="1" type="ORF">F5148DRAFT_1374086</name>
</gene>
<protein>
    <submittedName>
        <fullName evidence="1">Laccase</fullName>
    </submittedName>
</protein>
<name>A0ACC0UJ25_9AGAM</name>
<reference evidence="1" key="1">
    <citation type="submission" date="2021-03" db="EMBL/GenBank/DDBJ databases">
        <title>Evolutionary priming and transition to the ectomycorrhizal habit in an iconic lineage of mushroom-forming fungi: is preadaptation a requirement?</title>
        <authorList>
            <consortium name="DOE Joint Genome Institute"/>
            <person name="Looney B.P."/>
            <person name="Miyauchi S."/>
            <person name="Morin E."/>
            <person name="Drula E."/>
            <person name="Courty P.E."/>
            <person name="Chicoki N."/>
            <person name="Fauchery L."/>
            <person name="Kohler A."/>
            <person name="Kuo A."/>
            <person name="LaButti K."/>
            <person name="Pangilinan J."/>
            <person name="Lipzen A."/>
            <person name="Riley R."/>
            <person name="Andreopoulos W."/>
            <person name="He G."/>
            <person name="Johnson J."/>
            <person name="Barry K.W."/>
            <person name="Grigoriev I.V."/>
            <person name="Nagy L."/>
            <person name="Hibbett D."/>
            <person name="Henrissat B."/>
            <person name="Matheny P.B."/>
            <person name="Labbe J."/>
            <person name="Martin A.F."/>
        </authorList>
    </citation>
    <scope>NUCLEOTIDE SEQUENCE</scope>
    <source>
        <strain evidence="1">BPL698</strain>
    </source>
</reference>
<accession>A0ACC0UJ25</accession>
<comment type="caution">
    <text evidence="1">The sequence shown here is derived from an EMBL/GenBank/DDBJ whole genome shotgun (WGS) entry which is preliminary data.</text>
</comment>
<evidence type="ECO:0000313" key="1">
    <source>
        <dbReference type="EMBL" id="KAI9511059.1"/>
    </source>
</evidence>
<dbReference type="EMBL" id="JAGFNK010000028">
    <property type="protein sequence ID" value="KAI9511059.1"/>
    <property type="molecule type" value="Genomic_DNA"/>
</dbReference>
<dbReference type="Proteomes" id="UP001207468">
    <property type="component" value="Unassembled WGS sequence"/>
</dbReference>
<proteinExistence type="predicted"/>